<evidence type="ECO:0000313" key="2">
    <source>
        <dbReference type="Proteomes" id="UP000434172"/>
    </source>
</evidence>
<sequence>MTSLMLVKCMAVPTASAHLETSHVTSSQHTRTRP</sequence>
<gene>
    <name evidence="1" type="ORF">GQ607_008892</name>
</gene>
<reference evidence="1 2" key="1">
    <citation type="submission" date="2019-12" db="EMBL/GenBank/DDBJ databases">
        <title>A genome sequence resource for the geographically widespread anthracnose pathogen Colletotrichum asianum.</title>
        <authorList>
            <person name="Meng Y."/>
        </authorList>
    </citation>
    <scope>NUCLEOTIDE SEQUENCE [LARGE SCALE GENOMIC DNA]</scope>
    <source>
        <strain evidence="1 2">ICMP 18580</strain>
    </source>
</reference>
<dbReference type="EMBL" id="WOWK01000048">
    <property type="protein sequence ID" value="KAF0323920.1"/>
    <property type="molecule type" value="Genomic_DNA"/>
</dbReference>
<organism evidence="1 2">
    <name type="scientific">Colletotrichum asianum</name>
    <dbReference type="NCBI Taxonomy" id="702518"/>
    <lineage>
        <taxon>Eukaryota</taxon>
        <taxon>Fungi</taxon>
        <taxon>Dikarya</taxon>
        <taxon>Ascomycota</taxon>
        <taxon>Pezizomycotina</taxon>
        <taxon>Sordariomycetes</taxon>
        <taxon>Hypocreomycetidae</taxon>
        <taxon>Glomerellales</taxon>
        <taxon>Glomerellaceae</taxon>
        <taxon>Colletotrichum</taxon>
        <taxon>Colletotrichum gloeosporioides species complex</taxon>
    </lineage>
</organism>
<dbReference type="AlphaFoldDB" id="A0A8H3ZUF4"/>
<proteinExistence type="predicted"/>
<accession>A0A8H3ZUF4</accession>
<dbReference type="Proteomes" id="UP000434172">
    <property type="component" value="Unassembled WGS sequence"/>
</dbReference>
<name>A0A8H3ZUF4_9PEZI</name>
<protein>
    <submittedName>
        <fullName evidence="1">Uncharacterized protein</fullName>
    </submittedName>
</protein>
<evidence type="ECO:0000313" key="1">
    <source>
        <dbReference type="EMBL" id="KAF0323920.1"/>
    </source>
</evidence>
<comment type="caution">
    <text evidence="1">The sequence shown here is derived from an EMBL/GenBank/DDBJ whole genome shotgun (WGS) entry which is preliminary data.</text>
</comment>
<keyword evidence="2" id="KW-1185">Reference proteome</keyword>